<feature type="compositionally biased region" description="Basic and acidic residues" evidence="1">
    <location>
        <begin position="71"/>
        <end position="85"/>
    </location>
</feature>
<accession>A0A7S1BE77</accession>
<dbReference type="EMBL" id="HBFR01015410">
    <property type="protein sequence ID" value="CAD8884015.1"/>
    <property type="molecule type" value="Transcribed_RNA"/>
</dbReference>
<protein>
    <submittedName>
        <fullName evidence="2">Uncharacterized protein</fullName>
    </submittedName>
</protein>
<dbReference type="AlphaFoldDB" id="A0A7S1BE77"/>
<evidence type="ECO:0000313" key="2">
    <source>
        <dbReference type="EMBL" id="CAD8884015.1"/>
    </source>
</evidence>
<organism evidence="2">
    <name type="scientific">Corethron hystrix</name>
    <dbReference type="NCBI Taxonomy" id="216773"/>
    <lineage>
        <taxon>Eukaryota</taxon>
        <taxon>Sar</taxon>
        <taxon>Stramenopiles</taxon>
        <taxon>Ochrophyta</taxon>
        <taxon>Bacillariophyta</taxon>
        <taxon>Coscinodiscophyceae</taxon>
        <taxon>Corethrophycidae</taxon>
        <taxon>Corethrales</taxon>
        <taxon>Corethraceae</taxon>
        <taxon>Corethron</taxon>
    </lineage>
</organism>
<gene>
    <name evidence="2" type="ORF">CHYS00102_LOCUS11212</name>
</gene>
<evidence type="ECO:0000256" key="1">
    <source>
        <dbReference type="SAM" id="MobiDB-lite"/>
    </source>
</evidence>
<sequence>MAEMAAGEGNHVPLPEYPVGCVGGALGALPDPELRLLGRSIDVVSTNSVLDLGLMTDNVIERMGPTTEMPTGKEKKKNTGEEKKKSSGGGGGSNKRKAPSGSGGSGGTSSSSKKAATGARKKAATAANAAATTQVQVAAVNAGMGAPPMVSSVAAGK</sequence>
<feature type="compositionally biased region" description="Low complexity" evidence="1">
    <location>
        <begin position="108"/>
        <end position="132"/>
    </location>
</feature>
<feature type="region of interest" description="Disordered" evidence="1">
    <location>
        <begin position="55"/>
        <end position="132"/>
    </location>
</feature>
<reference evidence="2" key="1">
    <citation type="submission" date="2021-01" db="EMBL/GenBank/DDBJ databases">
        <authorList>
            <person name="Corre E."/>
            <person name="Pelletier E."/>
            <person name="Niang G."/>
            <person name="Scheremetjew M."/>
            <person name="Finn R."/>
            <person name="Kale V."/>
            <person name="Holt S."/>
            <person name="Cochrane G."/>
            <person name="Meng A."/>
            <person name="Brown T."/>
            <person name="Cohen L."/>
        </authorList>
    </citation>
    <scope>NUCLEOTIDE SEQUENCE</scope>
    <source>
        <strain evidence="2">308</strain>
    </source>
</reference>
<name>A0A7S1BE77_9STRA</name>
<proteinExistence type="predicted"/>